<evidence type="ECO:0000313" key="2">
    <source>
        <dbReference type="Proteomes" id="UP001469365"/>
    </source>
</evidence>
<dbReference type="InterPro" id="IPR036638">
    <property type="entry name" value="HLH_DNA-bd_sf"/>
</dbReference>
<gene>
    <name evidence="1" type="ORF">WMW72_11090</name>
</gene>
<accession>A0ABU9DHV5</accession>
<dbReference type="InterPro" id="IPR018540">
    <property type="entry name" value="Spo0E-like"/>
</dbReference>
<sequence length="56" mass="6757">MEEVELKRRLERMQIQLYLLVEQRGSFVDPQVVELSQQIDRLVLTIQRIKMNQSVE</sequence>
<name>A0ABU9DHV5_9BACL</name>
<proteinExistence type="predicted"/>
<dbReference type="InterPro" id="IPR037208">
    <property type="entry name" value="Spo0E-like_sf"/>
</dbReference>
<keyword evidence="2" id="KW-1185">Reference proteome</keyword>
<dbReference type="Proteomes" id="UP001469365">
    <property type="component" value="Unassembled WGS sequence"/>
</dbReference>
<reference evidence="1 2" key="1">
    <citation type="submission" date="2024-04" db="EMBL/GenBank/DDBJ databases">
        <title>draft genome sequnece of Paenibacillus filicis.</title>
        <authorList>
            <person name="Kim D.-U."/>
        </authorList>
    </citation>
    <scope>NUCLEOTIDE SEQUENCE [LARGE SCALE GENOMIC DNA]</scope>
    <source>
        <strain evidence="1 2">KACC14197</strain>
    </source>
</reference>
<protein>
    <submittedName>
        <fullName evidence="1">Spo0E family sporulation regulatory protein-aspartic acid phosphatase</fullName>
    </submittedName>
</protein>
<dbReference type="SUPFAM" id="SSF140500">
    <property type="entry name" value="BAS1536-like"/>
    <property type="match status" value="1"/>
</dbReference>
<dbReference type="Pfam" id="PF09388">
    <property type="entry name" value="SpoOE-like"/>
    <property type="match status" value="1"/>
</dbReference>
<dbReference type="Gene3D" id="4.10.280.10">
    <property type="entry name" value="Helix-loop-helix DNA-binding domain"/>
    <property type="match status" value="1"/>
</dbReference>
<dbReference type="EMBL" id="JBBPCC010000006">
    <property type="protein sequence ID" value="MEK8128450.1"/>
    <property type="molecule type" value="Genomic_DNA"/>
</dbReference>
<dbReference type="RefSeq" id="WP_341415531.1">
    <property type="nucleotide sequence ID" value="NZ_JBBPCC010000006.1"/>
</dbReference>
<comment type="caution">
    <text evidence="1">The sequence shown here is derived from an EMBL/GenBank/DDBJ whole genome shotgun (WGS) entry which is preliminary data.</text>
</comment>
<evidence type="ECO:0000313" key="1">
    <source>
        <dbReference type="EMBL" id="MEK8128450.1"/>
    </source>
</evidence>
<organism evidence="1 2">
    <name type="scientific">Paenibacillus filicis</name>
    <dbReference type="NCBI Taxonomy" id="669464"/>
    <lineage>
        <taxon>Bacteria</taxon>
        <taxon>Bacillati</taxon>
        <taxon>Bacillota</taxon>
        <taxon>Bacilli</taxon>
        <taxon>Bacillales</taxon>
        <taxon>Paenibacillaceae</taxon>
        <taxon>Paenibacillus</taxon>
    </lineage>
</organism>